<keyword evidence="1" id="KW-1133">Transmembrane helix</keyword>
<protein>
    <submittedName>
        <fullName evidence="3">Sporulation integral membrane protein YlbJ</fullName>
    </submittedName>
</protein>
<feature type="domain" description="Nucleoside transporter/FeoB GTPase Gate" evidence="2">
    <location>
        <begin position="61"/>
        <end position="147"/>
    </location>
</feature>
<proteinExistence type="predicted"/>
<dbReference type="InterPro" id="IPR014226">
    <property type="entry name" value="Spore_IM_YlbJ"/>
</dbReference>
<accession>A0A2T0BJT8</accession>
<feature type="transmembrane region" description="Helical" evidence="1">
    <location>
        <begin position="6"/>
        <end position="22"/>
    </location>
</feature>
<dbReference type="InterPro" id="IPR011642">
    <property type="entry name" value="Gate_dom"/>
</dbReference>
<keyword evidence="1" id="KW-0812">Transmembrane</keyword>
<dbReference type="NCBIfam" id="TIGR02871">
    <property type="entry name" value="spore_ylbJ"/>
    <property type="match status" value="1"/>
</dbReference>
<dbReference type="Pfam" id="PF07670">
    <property type="entry name" value="Gate"/>
    <property type="match status" value="1"/>
</dbReference>
<feature type="transmembrane region" description="Helical" evidence="1">
    <location>
        <begin position="324"/>
        <end position="343"/>
    </location>
</feature>
<keyword evidence="1" id="KW-0472">Membrane</keyword>
<gene>
    <name evidence="3" type="primary">ylbJ</name>
    <name evidence="3" type="ORF">CLVI_04540</name>
</gene>
<evidence type="ECO:0000313" key="4">
    <source>
        <dbReference type="Proteomes" id="UP000239471"/>
    </source>
</evidence>
<comment type="caution">
    <text evidence="3">The sequence shown here is derived from an EMBL/GenBank/DDBJ whole genome shotgun (WGS) entry which is preliminary data.</text>
</comment>
<feature type="transmembrane region" description="Helical" evidence="1">
    <location>
        <begin position="363"/>
        <end position="383"/>
    </location>
</feature>
<feature type="transmembrane region" description="Helical" evidence="1">
    <location>
        <begin position="29"/>
        <end position="46"/>
    </location>
</feature>
<feature type="transmembrane region" description="Helical" evidence="1">
    <location>
        <begin position="217"/>
        <end position="238"/>
    </location>
</feature>
<evidence type="ECO:0000256" key="1">
    <source>
        <dbReference type="SAM" id="Phobius"/>
    </source>
</evidence>
<feature type="transmembrane region" description="Helical" evidence="1">
    <location>
        <begin position="166"/>
        <end position="185"/>
    </location>
</feature>
<dbReference type="Proteomes" id="UP000239471">
    <property type="component" value="Unassembled WGS sequence"/>
</dbReference>
<dbReference type="OrthoDB" id="1645614at2"/>
<keyword evidence="4" id="KW-1185">Reference proteome</keyword>
<dbReference type="EMBL" id="PVXQ01000003">
    <property type="protein sequence ID" value="PRR84156.1"/>
    <property type="molecule type" value="Genomic_DNA"/>
</dbReference>
<feature type="transmembrane region" description="Helical" evidence="1">
    <location>
        <begin position="58"/>
        <end position="78"/>
    </location>
</feature>
<reference evidence="3 4" key="1">
    <citation type="submission" date="2018-03" db="EMBL/GenBank/DDBJ databases">
        <title>Genome sequence of Clostridium vincentii DSM 10228.</title>
        <authorList>
            <person name="Poehlein A."/>
            <person name="Daniel R."/>
        </authorList>
    </citation>
    <scope>NUCLEOTIDE SEQUENCE [LARGE SCALE GENOMIC DNA]</scope>
    <source>
        <strain evidence="3 4">DSM 10228</strain>
    </source>
</reference>
<evidence type="ECO:0000259" key="2">
    <source>
        <dbReference type="Pfam" id="PF07670"/>
    </source>
</evidence>
<feature type="transmembrane region" description="Helical" evidence="1">
    <location>
        <begin position="292"/>
        <end position="312"/>
    </location>
</feature>
<organism evidence="3 4">
    <name type="scientific">Clostridium vincentii</name>
    <dbReference type="NCBI Taxonomy" id="52704"/>
    <lineage>
        <taxon>Bacteria</taxon>
        <taxon>Bacillati</taxon>
        <taxon>Bacillota</taxon>
        <taxon>Clostridia</taxon>
        <taxon>Eubacteriales</taxon>
        <taxon>Clostridiaceae</taxon>
        <taxon>Clostridium</taxon>
    </lineage>
</organism>
<dbReference type="AlphaFoldDB" id="A0A2T0BJT8"/>
<sequence length="391" mass="43374">MISIVFLWIIIILLIQMLFKLIDINKNYIICFFISLLILIFFMNLETATSSAIEGCKIWFLAILPTVLPFSLICNLLISYDGISLYSKFLGPLICKPLGLSKNCSLPLTTSFLCGYPLGAKYCSDLYNLKYIKKDEYASLLNIATNCSPLFILGPVATSLLGNVNLGYLLLIANYLSPLIVGFIIKKKGPHTSPEVMGTYVNTKNFGELLKEALEKAINTTISIGGFIVIFSIIIGIIKSNVSIHFFISNLEEFINLPKDSLFGFLLGSIEITNGCNLIATSAFNFSIKLSIISFLCSFSGLCIIAQVSSFISKDKISMIRYSLLKFIQGIISFIITFIVSYFYLGTVETGTIISSNGTTINIFMYLVPLIAILTLTVFFKILKKLFIHIS</sequence>
<name>A0A2T0BJT8_9CLOT</name>
<dbReference type="RefSeq" id="WP_106058492.1">
    <property type="nucleotide sequence ID" value="NZ_PVXQ01000003.1"/>
</dbReference>
<evidence type="ECO:0000313" key="3">
    <source>
        <dbReference type="EMBL" id="PRR84156.1"/>
    </source>
</evidence>
<feature type="transmembrane region" description="Helical" evidence="1">
    <location>
        <begin position="140"/>
        <end position="160"/>
    </location>
</feature>